<organism evidence="1 2">
    <name type="scientific">Vescimonas fastidiosa</name>
    <dbReference type="NCBI Taxonomy" id="2714353"/>
    <lineage>
        <taxon>Bacteria</taxon>
        <taxon>Bacillati</taxon>
        <taxon>Bacillota</taxon>
        <taxon>Clostridia</taxon>
        <taxon>Eubacteriales</taxon>
        <taxon>Oscillospiraceae</taxon>
        <taxon>Vescimonas</taxon>
    </lineage>
</organism>
<accession>A0A810PQ55</accession>
<gene>
    <name evidence="1" type="ORF">MM35RIKEN_03620</name>
</gene>
<evidence type="ECO:0000313" key="2">
    <source>
        <dbReference type="Proteomes" id="UP000681343"/>
    </source>
</evidence>
<proteinExistence type="predicted"/>
<name>A0A810PQ55_9FIRM</name>
<sequence length="61" mass="6663">MTDYPNNIPAKLEIIKASEISAHLPAKRKTPGVSCYARDPGGAVLFCRLGFFWLTPPAPYA</sequence>
<dbReference type="Proteomes" id="UP000681343">
    <property type="component" value="Chromosome"/>
</dbReference>
<dbReference type="AlphaFoldDB" id="A0A810PQ55"/>
<reference evidence="1" key="1">
    <citation type="submission" date="2020-09" db="EMBL/GenBank/DDBJ databases">
        <title>New species isolated from human feces.</title>
        <authorList>
            <person name="Kitahara M."/>
            <person name="Shigeno Y."/>
            <person name="Shime M."/>
            <person name="Matsumoto Y."/>
            <person name="Nakamura S."/>
            <person name="Motooka D."/>
            <person name="Fukuoka S."/>
            <person name="Nishikawa H."/>
            <person name="Benno Y."/>
        </authorList>
    </citation>
    <scope>NUCLEOTIDE SEQUENCE</scope>
    <source>
        <strain evidence="1">MM35</strain>
    </source>
</reference>
<protein>
    <submittedName>
        <fullName evidence="1">Uncharacterized protein</fullName>
    </submittedName>
</protein>
<keyword evidence="2" id="KW-1185">Reference proteome</keyword>
<dbReference type="KEGG" id="vfa:MM35RIKEN_03620"/>
<dbReference type="EMBL" id="AP023415">
    <property type="protein sequence ID" value="BCK78170.1"/>
    <property type="molecule type" value="Genomic_DNA"/>
</dbReference>
<evidence type="ECO:0000313" key="1">
    <source>
        <dbReference type="EMBL" id="BCK78170.1"/>
    </source>
</evidence>